<accession>A0ABU7KEA5</accession>
<reference evidence="2 3" key="1">
    <citation type="submission" date="2023-08" db="EMBL/GenBank/DDBJ databases">
        <authorList>
            <person name="Girao M."/>
            <person name="Carvalho M.F."/>
        </authorList>
    </citation>
    <scope>NUCLEOTIDE SEQUENCE [LARGE SCALE GENOMIC DNA]</scope>
    <source>
        <strain evidence="2 3">CT-R113</strain>
    </source>
</reference>
<evidence type="ECO:0000256" key="1">
    <source>
        <dbReference type="SAM" id="MobiDB-lite"/>
    </source>
</evidence>
<evidence type="ECO:0000313" key="2">
    <source>
        <dbReference type="EMBL" id="MEE2039927.1"/>
    </source>
</evidence>
<comment type="caution">
    <text evidence="2">The sequence shown here is derived from an EMBL/GenBank/DDBJ whole genome shotgun (WGS) entry which is preliminary data.</text>
</comment>
<sequence>MPTPAEHRLPQNRYRNLVLISLLALSGRRPAHGLLERAHRVVTGALPPGRRQPRPREYARVRRQVLRRSLFPRGWHPRGATGLRVSPLEGAGGEAVALEGLEGLDARTRAAYALLRVEGMAPGDARALLASVGVRDADGAVERALTVQEDLRFPDPTVVRVNGRGALLDRRGLAVAAGAACLAVLSLSLTAAEPGAETFGSAARTAPVALADAPAEDTWRERFRLDLTAWHPRGTAVGDEHLVRRALAVWTGRATTGDPARAGGTPGTPALTSAGSGPATAVPRAPRLLFAGEVADREVVLLHDGPWVARYTAAGGDEDVEVFAEPDGGVAHWPALRLADTDAGTHYLLPPWVTEAATAPLGEAGARWSDIPHEDGVTGAVAAGGHCGVGPVLRLRAPEVAHGQAYTAIDLGGPGTAHLGYMPPPPAEIRRLGPHEVLDPANGFDLWGLVACAGAPPHEPVSTATAWEFARQELPGGGDGRWVCVRYGTQDGGGLARAVLVATTGEGTDTVVAGERRSGWDCSNLNRQVVAGTWWQDGDGRWHYLAAASREASRVVVRGGAEGTGENGEPVAVEGPRSGGPPSAEVELSALDARGDEMTVLTG</sequence>
<evidence type="ECO:0000313" key="3">
    <source>
        <dbReference type="Proteomes" id="UP001356095"/>
    </source>
</evidence>
<dbReference type="RefSeq" id="WP_330093689.1">
    <property type="nucleotide sequence ID" value="NZ_JAUZMY010000024.1"/>
</dbReference>
<feature type="region of interest" description="Disordered" evidence="1">
    <location>
        <begin position="560"/>
        <end position="603"/>
    </location>
</feature>
<dbReference type="EMBL" id="JAUZMY010000024">
    <property type="protein sequence ID" value="MEE2039927.1"/>
    <property type="molecule type" value="Genomic_DNA"/>
</dbReference>
<proteinExistence type="predicted"/>
<organism evidence="2 3">
    <name type="scientific">Nocardiopsis codii</name>
    <dbReference type="NCBI Taxonomy" id="3065942"/>
    <lineage>
        <taxon>Bacteria</taxon>
        <taxon>Bacillati</taxon>
        <taxon>Actinomycetota</taxon>
        <taxon>Actinomycetes</taxon>
        <taxon>Streptosporangiales</taxon>
        <taxon>Nocardiopsidaceae</taxon>
        <taxon>Nocardiopsis</taxon>
    </lineage>
</organism>
<feature type="region of interest" description="Disordered" evidence="1">
    <location>
        <begin position="255"/>
        <end position="279"/>
    </location>
</feature>
<protein>
    <submittedName>
        <fullName evidence="2">Uncharacterized protein</fullName>
    </submittedName>
</protein>
<name>A0ABU7KEA5_9ACTN</name>
<gene>
    <name evidence="2" type="ORF">Q8791_22180</name>
</gene>
<keyword evidence="3" id="KW-1185">Reference proteome</keyword>
<dbReference type="Proteomes" id="UP001356095">
    <property type="component" value="Unassembled WGS sequence"/>
</dbReference>